<dbReference type="EMBL" id="CM023481">
    <property type="protein sequence ID" value="KAH6946134.1"/>
    <property type="molecule type" value="Genomic_DNA"/>
</dbReference>
<dbReference type="Proteomes" id="UP000821845">
    <property type="component" value="Chromosome 1"/>
</dbReference>
<evidence type="ECO:0000313" key="2">
    <source>
        <dbReference type="Proteomes" id="UP000821845"/>
    </source>
</evidence>
<evidence type="ECO:0000313" key="1">
    <source>
        <dbReference type="EMBL" id="KAH6946134.1"/>
    </source>
</evidence>
<organism evidence="1 2">
    <name type="scientific">Hyalomma asiaticum</name>
    <name type="common">Tick</name>
    <dbReference type="NCBI Taxonomy" id="266040"/>
    <lineage>
        <taxon>Eukaryota</taxon>
        <taxon>Metazoa</taxon>
        <taxon>Ecdysozoa</taxon>
        <taxon>Arthropoda</taxon>
        <taxon>Chelicerata</taxon>
        <taxon>Arachnida</taxon>
        <taxon>Acari</taxon>
        <taxon>Parasitiformes</taxon>
        <taxon>Ixodida</taxon>
        <taxon>Ixodoidea</taxon>
        <taxon>Ixodidae</taxon>
        <taxon>Hyalomminae</taxon>
        <taxon>Hyalomma</taxon>
    </lineage>
</organism>
<comment type="caution">
    <text evidence="1">The sequence shown here is derived from an EMBL/GenBank/DDBJ whole genome shotgun (WGS) entry which is preliminary data.</text>
</comment>
<gene>
    <name evidence="1" type="ORF">HPB50_011772</name>
</gene>
<reference evidence="1" key="1">
    <citation type="submission" date="2020-05" db="EMBL/GenBank/DDBJ databases">
        <title>Large-scale comparative analyses of tick genomes elucidate their genetic diversity and vector capacities.</title>
        <authorList>
            <person name="Jia N."/>
            <person name="Wang J."/>
            <person name="Shi W."/>
            <person name="Du L."/>
            <person name="Sun Y."/>
            <person name="Zhan W."/>
            <person name="Jiang J."/>
            <person name="Wang Q."/>
            <person name="Zhang B."/>
            <person name="Ji P."/>
            <person name="Sakyi L.B."/>
            <person name="Cui X."/>
            <person name="Yuan T."/>
            <person name="Jiang B."/>
            <person name="Yang W."/>
            <person name="Lam T.T.-Y."/>
            <person name="Chang Q."/>
            <person name="Ding S."/>
            <person name="Wang X."/>
            <person name="Zhu J."/>
            <person name="Ruan X."/>
            <person name="Zhao L."/>
            <person name="Wei J."/>
            <person name="Que T."/>
            <person name="Du C."/>
            <person name="Cheng J."/>
            <person name="Dai P."/>
            <person name="Han X."/>
            <person name="Huang E."/>
            <person name="Gao Y."/>
            <person name="Liu J."/>
            <person name="Shao H."/>
            <person name="Ye R."/>
            <person name="Li L."/>
            <person name="Wei W."/>
            <person name="Wang X."/>
            <person name="Wang C."/>
            <person name="Yang T."/>
            <person name="Huo Q."/>
            <person name="Li W."/>
            <person name="Guo W."/>
            <person name="Chen H."/>
            <person name="Zhou L."/>
            <person name="Ni X."/>
            <person name="Tian J."/>
            <person name="Zhou Y."/>
            <person name="Sheng Y."/>
            <person name="Liu T."/>
            <person name="Pan Y."/>
            <person name="Xia L."/>
            <person name="Li J."/>
            <person name="Zhao F."/>
            <person name="Cao W."/>
        </authorList>
    </citation>
    <scope>NUCLEOTIDE SEQUENCE</scope>
    <source>
        <strain evidence="1">Hyas-2018</strain>
    </source>
</reference>
<protein>
    <submittedName>
        <fullName evidence="1">Uncharacterized protein</fullName>
    </submittedName>
</protein>
<keyword evidence="2" id="KW-1185">Reference proteome</keyword>
<name>A0ACB7TMR5_HYAAI</name>
<accession>A0ACB7TMR5</accession>
<proteinExistence type="predicted"/>
<sequence>MNSAKKDTPIFKQLCVKARATVANYKRSSQARNSLNEIQTSWGSEPLEVIQDVVTRWNSEYEMPCLLKLRRPISLDLSEQATVEDLTSSEWRLMTSVTSVLKCVDATKGSCS</sequence>